<reference evidence="6" key="1">
    <citation type="submission" date="2017-02" db="UniProtKB">
        <authorList>
            <consortium name="WormBaseParasite"/>
        </authorList>
    </citation>
    <scope>IDENTIFICATION</scope>
</reference>
<dbReference type="EMBL" id="UXUI01007995">
    <property type="protein sequence ID" value="VDD90143.1"/>
    <property type="molecule type" value="Genomic_DNA"/>
</dbReference>
<feature type="domain" description="DM13" evidence="3">
    <location>
        <begin position="37"/>
        <end position="153"/>
    </location>
</feature>
<dbReference type="InterPro" id="IPR052126">
    <property type="entry name" value="Spindle_Org/Thrombomodulin"/>
</dbReference>
<proteinExistence type="predicted"/>
<dbReference type="PANTHER" id="PTHR24036:SF5">
    <property type="entry name" value="THROMBOMODULIN"/>
    <property type="match status" value="1"/>
</dbReference>
<dbReference type="AlphaFoldDB" id="A0A0N4V4Y7"/>
<dbReference type="WBParaSite" id="EVEC_0000524101-mRNA-1">
    <property type="protein sequence ID" value="EVEC_0000524101-mRNA-1"/>
    <property type="gene ID" value="EVEC_0000524101"/>
</dbReference>
<name>A0A0N4V4Y7_ENTVE</name>
<keyword evidence="1" id="KW-0677">Repeat</keyword>
<dbReference type="SMART" id="SM00686">
    <property type="entry name" value="DM13"/>
    <property type="match status" value="1"/>
</dbReference>
<dbReference type="InterPro" id="IPR019545">
    <property type="entry name" value="DM13_domain"/>
</dbReference>
<feature type="chain" id="PRO_5043122701" evidence="2">
    <location>
        <begin position="21"/>
        <end position="181"/>
    </location>
</feature>
<evidence type="ECO:0000313" key="5">
    <source>
        <dbReference type="Proteomes" id="UP000274131"/>
    </source>
</evidence>
<dbReference type="PROSITE" id="PS51549">
    <property type="entry name" value="DM13"/>
    <property type="match status" value="1"/>
</dbReference>
<dbReference type="Pfam" id="PF10517">
    <property type="entry name" value="DM13"/>
    <property type="match status" value="1"/>
</dbReference>
<protein>
    <submittedName>
        <fullName evidence="6">DM13 domain-containing protein</fullName>
    </submittedName>
</protein>
<accession>A0A0N4V4Y7</accession>
<evidence type="ECO:0000256" key="2">
    <source>
        <dbReference type="SAM" id="SignalP"/>
    </source>
</evidence>
<reference evidence="4 5" key="2">
    <citation type="submission" date="2018-10" db="EMBL/GenBank/DDBJ databases">
        <authorList>
            <consortium name="Pathogen Informatics"/>
        </authorList>
    </citation>
    <scope>NUCLEOTIDE SEQUENCE [LARGE SCALE GENOMIC DNA]</scope>
</reference>
<sequence>MLLPVIIITIITLTDDSVLASVEIEQLAPKPHCCIGNNYAGQGLIGTHYDVSSAPVEVIDSKTLRIKQFSFSGTQAPDGWILVGEGEVDKEIGQKAAVLLADGQENYCPILEDHRGDADLFVRLPTGVTVYDINYLSVYCYAYGVDFGHVNFRLSPDEIAVPGYIPPIRHLSQQILKPIIC</sequence>
<gene>
    <name evidence="4" type="ORF">EVEC_LOCUS4894</name>
</gene>
<keyword evidence="5" id="KW-1185">Reference proteome</keyword>
<evidence type="ECO:0000313" key="4">
    <source>
        <dbReference type="EMBL" id="VDD90143.1"/>
    </source>
</evidence>
<dbReference type="Proteomes" id="UP000274131">
    <property type="component" value="Unassembled WGS sequence"/>
</dbReference>
<organism evidence="6">
    <name type="scientific">Enterobius vermicularis</name>
    <name type="common">Human pinworm</name>
    <dbReference type="NCBI Taxonomy" id="51028"/>
    <lineage>
        <taxon>Eukaryota</taxon>
        <taxon>Metazoa</taxon>
        <taxon>Ecdysozoa</taxon>
        <taxon>Nematoda</taxon>
        <taxon>Chromadorea</taxon>
        <taxon>Rhabditida</taxon>
        <taxon>Spirurina</taxon>
        <taxon>Oxyuridomorpha</taxon>
        <taxon>Oxyuroidea</taxon>
        <taxon>Oxyuridae</taxon>
        <taxon>Enterobius</taxon>
    </lineage>
</organism>
<feature type="signal peptide" evidence="2">
    <location>
        <begin position="1"/>
        <end position="20"/>
    </location>
</feature>
<keyword evidence="2" id="KW-0732">Signal</keyword>
<evidence type="ECO:0000259" key="3">
    <source>
        <dbReference type="PROSITE" id="PS51549"/>
    </source>
</evidence>
<dbReference type="OrthoDB" id="2448405at2759"/>
<dbReference type="PANTHER" id="PTHR24036">
    <property type="entry name" value="SKELETOR-RELATED"/>
    <property type="match status" value="1"/>
</dbReference>
<evidence type="ECO:0000256" key="1">
    <source>
        <dbReference type="ARBA" id="ARBA00022737"/>
    </source>
</evidence>
<evidence type="ECO:0000313" key="6">
    <source>
        <dbReference type="WBParaSite" id="EVEC_0000524101-mRNA-1"/>
    </source>
</evidence>